<evidence type="ECO:0000256" key="7">
    <source>
        <dbReference type="PROSITE-ProRule" id="PRU10141"/>
    </source>
</evidence>
<keyword evidence="5 11" id="KW-0418">Kinase</keyword>
<dbReference type="EC" id="2.7.11.1" evidence="1"/>
<evidence type="ECO:0000256" key="2">
    <source>
        <dbReference type="ARBA" id="ARBA00022527"/>
    </source>
</evidence>
<evidence type="ECO:0000313" key="12">
    <source>
        <dbReference type="Proteomes" id="UP001596957"/>
    </source>
</evidence>
<keyword evidence="3" id="KW-0808">Transferase</keyword>
<reference evidence="12" key="1">
    <citation type="journal article" date="2019" name="Int. J. Syst. Evol. Microbiol.">
        <title>The Global Catalogue of Microorganisms (GCM) 10K type strain sequencing project: providing services to taxonomists for standard genome sequencing and annotation.</title>
        <authorList>
            <consortium name="The Broad Institute Genomics Platform"/>
            <consortium name="The Broad Institute Genome Sequencing Center for Infectious Disease"/>
            <person name="Wu L."/>
            <person name="Ma J."/>
        </authorList>
    </citation>
    <scope>NUCLEOTIDE SEQUENCE [LARGE SCALE GENOMIC DNA]</scope>
    <source>
        <strain evidence="12">CGMCC 4.7198</strain>
    </source>
</reference>
<sequence>MAPGSPKSGVGRIIAGRYRLLDQVGSGGMGHVWLAHDQRLDCDVALKEIRFRNLPDGGEEHESRVARARAEARHAAVLRGHPHVVTVHDVLEHEGLPWIVMEYVAGAEDLRDWLARRGPLAPAECARMGLAVLDALTAGHERGIMHRDVKPANILLAPDRTGMPGARILLTDYGISVQPDSPETRWTRTSILVGTAGYLAPERTTGGPATAAADLFSLGCTLYFGVEGFGPFDRGTDLAAITAVVLEEAPPPRRAGALWPVVEALLIKDPARRISAEDAAAALARIITPEPHPPTQVDTGSQPPWARLVTSDGAPGPGMAPPDERFGGPAQNQSTGSPARNQSSSGPAQDQGLATPAAYTPTAQAPGPYTPTAQAPGAYAPRPGQELGRSAPSAPQPGPGFGPPWYGAPPGPVTGPSGRRRRKRPRVLQALAAVLLALGLTAGGVWYAMAHKVVLPYGDTVGLAEPLRKGDCVVGDPSPGSVAGVPRLTLDPSCGNAVPDGQVMALYKAPSFEVADRQGADRCEELTKGTAEKLAWNVRSMAVVPTRQAFHATGGNVACLLVGKHGPMYGPLGKLRPYGMTFKDATQIQRGDCLGHEDGDALVYTHYQLVACDKNHVGLVIQITHLKTVASGEDADAQANDQCAADAPPEDFGRSSAVFWSHGLRSTGLWAKGYYLVVCSLEHRDKSPLPGNE</sequence>
<feature type="binding site" evidence="7">
    <location>
        <position position="47"/>
    </location>
    <ligand>
        <name>ATP</name>
        <dbReference type="ChEBI" id="CHEBI:30616"/>
    </ligand>
</feature>
<feature type="domain" description="Protein kinase" evidence="10">
    <location>
        <begin position="18"/>
        <end position="295"/>
    </location>
</feature>
<feature type="compositionally biased region" description="Pro residues" evidence="8">
    <location>
        <begin position="394"/>
        <end position="413"/>
    </location>
</feature>
<dbReference type="Proteomes" id="UP001596957">
    <property type="component" value="Unassembled WGS sequence"/>
</dbReference>
<dbReference type="PANTHER" id="PTHR43289:SF6">
    <property type="entry name" value="SERINE_THREONINE-PROTEIN KINASE NEKL-3"/>
    <property type="match status" value="1"/>
</dbReference>
<keyword evidence="12" id="KW-1185">Reference proteome</keyword>
<dbReference type="EMBL" id="JBHTEC010000001">
    <property type="protein sequence ID" value="MFD0286333.1"/>
    <property type="molecule type" value="Genomic_DNA"/>
</dbReference>
<dbReference type="CDD" id="cd14014">
    <property type="entry name" value="STKc_PknB_like"/>
    <property type="match status" value="1"/>
</dbReference>
<dbReference type="Gene3D" id="3.30.200.20">
    <property type="entry name" value="Phosphorylase Kinase, domain 1"/>
    <property type="match status" value="1"/>
</dbReference>
<name>A0ABW2VPB5_9ACTN</name>
<evidence type="ECO:0000256" key="1">
    <source>
        <dbReference type="ARBA" id="ARBA00012513"/>
    </source>
</evidence>
<keyword evidence="9" id="KW-0472">Membrane</keyword>
<feature type="region of interest" description="Disordered" evidence="8">
    <location>
        <begin position="287"/>
        <end position="424"/>
    </location>
</feature>
<dbReference type="RefSeq" id="WP_381253800.1">
    <property type="nucleotide sequence ID" value="NZ_JBHTBI010000010.1"/>
</dbReference>
<keyword evidence="9" id="KW-0812">Transmembrane</keyword>
<dbReference type="PROSITE" id="PS50011">
    <property type="entry name" value="PROTEIN_KINASE_DOM"/>
    <property type="match status" value="1"/>
</dbReference>
<evidence type="ECO:0000256" key="5">
    <source>
        <dbReference type="ARBA" id="ARBA00022777"/>
    </source>
</evidence>
<feature type="compositionally biased region" description="Low complexity" evidence="8">
    <location>
        <begin position="354"/>
        <end position="381"/>
    </location>
</feature>
<keyword evidence="9" id="KW-1133">Transmembrane helix</keyword>
<keyword evidence="2" id="KW-0723">Serine/threonine-protein kinase</keyword>
<gene>
    <name evidence="11" type="ORF">ACFQZP_32530</name>
</gene>
<dbReference type="PANTHER" id="PTHR43289">
    <property type="entry name" value="MITOGEN-ACTIVATED PROTEIN KINASE KINASE KINASE 20-RELATED"/>
    <property type="match status" value="1"/>
</dbReference>
<proteinExistence type="predicted"/>
<keyword evidence="4 7" id="KW-0547">Nucleotide-binding</keyword>
<dbReference type="InterPro" id="IPR011009">
    <property type="entry name" value="Kinase-like_dom_sf"/>
</dbReference>
<dbReference type="InterPro" id="IPR026004">
    <property type="entry name" value="Septum_form"/>
</dbReference>
<comment type="caution">
    <text evidence="11">The sequence shown here is derived from an EMBL/GenBank/DDBJ whole genome shotgun (WGS) entry which is preliminary data.</text>
</comment>
<evidence type="ECO:0000256" key="3">
    <source>
        <dbReference type="ARBA" id="ARBA00022679"/>
    </source>
</evidence>
<dbReference type="InterPro" id="IPR017441">
    <property type="entry name" value="Protein_kinase_ATP_BS"/>
</dbReference>
<dbReference type="InterPro" id="IPR000719">
    <property type="entry name" value="Prot_kinase_dom"/>
</dbReference>
<dbReference type="SMART" id="SM00220">
    <property type="entry name" value="S_TKc"/>
    <property type="match status" value="1"/>
</dbReference>
<evidence type="ECO:0000256" key="8">
    <source>
        <dbReference type="SAM" id="MobiDB-lite"/>
    </source>
</evidence>
<dbReference type="Pfam" id="PF00069">
    <property type="entry name" value="Pkinase"/>
    <property type="match status" value="1"/>
</dbReference>
<evidence type="ECO:0000256" key="9">
    <source>
        <dbReference type="SAM" id="Phobius"/>
    </source>
</evidence>
<dbReference type="PROSITE" id="PS00107">
    <property type="entry name" value="PROTEIN_KINASE_ATP"/>
    <property type="match status" value="1"/>
</dbReference>
<dbReference type="Pfam" id="PF13845">
    <property type="entry name" value="Septum_form"/>
    <property type="match status" value="1"/>
</dbReference>
<evidence type="ECO:0000256" key="6">
    <source>
        <dbReference type="ARBA" id="ARBA00022840"/>
    </source>
</evidence>
<keyword evidence="6 7" id="KW-0067">ATP-binding</keyword>
<accession>A0ABW2VPB5</accession>
<dbReference type="PROSITE" id="PS00108">
    <property type="entry name" value="PROTEIN_KINASE_ST"/>
    <property type="match status" value="1"/>
</dbReference>
<dbReference type="SUPFAM" id="SSF56112">
    <property type="entry name" value="Protein kinase-like (PK-like)"/>
    <property type="match status" value="1"/>
</dbReference>
<evidence type="ECO:0000313" key="11">
    <source>
        <dbReference type="EMBL" id="MFD0286333.1"/>
    </source>
</evidence>
<feature type="compositionally biased region" description="Polar residues" evidence="8">
    <location>
        <begin position="330"/>
        <end position="348"/>
    </location>
</feature>
<dbReference type="GO" id="GO:0016301">
    <property type="term" value="F:kinase activity"/>
    <property type="evidence" value="ECO:0007669"/>
    <property type="project" value="UniProtKB-KW"/>
</dbReference>
<evidence type="ECO:0000256" key="4">
    <source>
        <dbReference type="ARBA" id="ARBA00022741"/>
    </source>
</evidence>
<feature type="transmembrane region" description="Helical" evidence="9">
    <location>
        <begin position="427"/>
        <end position="449"/>
    </location>
</feature>
<evidence type="ECO:0000259" key="10">
    <source>
        <dbReference type="PROSITE" id="PS50011"/>
    </source>
</evidence>
<dbReference type="InterPro" id="IPR008271">
    <property type="entry name" value="Ser/Thr_kinase_AS"/>
</dbReference>
<dbReference type="Gene3D" id="1.10.510.10">
    <property type="entry name" value="Transferase(Phosphotransferase) domain 1"/>
    <property type="match status" value="1"/>
</dbReference>
<protein>
    <recommendedName>
        <fullName evidence="1">non-specific serine/threonine protein kinase</fullName>
        <ecNumber evidence="1">2.7.11.1</ecNumber>
    </recommendedName>
</protein>
<organism evidence="11 12">
    <name type="scientific">Streptomyces lutosisoli</name>
    <dbReference type="NCBI Taxonomy" id="2665721"/>
    <lineage>
        <taxon>Bacteria</taxon>
        <taxon>Bacillati</taxon>
        <taxon>Actinomycetota</taxon>
        <taxon>Actinomycetes</taxon>
        <taxon>Kitasatosporales</taxon>
        <taxon>Streptomycetaceae</taxon>
        <taxon>Streptomyces</taxon>
    </lineage>
</organism>